<proteinExistence type="predicted"/>
<evidence type="ECO:0000256" key="1">
    <source>
        <dbReference type="SAM" id="Phobius"/>
    </source>
</evidence>
<gene>
    <name evidence="2" type="ORF">US52_C0061G0003</name>
</gene>
<feature type="transmembrane region" description="Helical" evidence="1">
    <location>
        <begin position="41"/>
        <end position="60"/>
    </location>
</feature>
<dbReference type="Proteomes" id="UP000034852">
    <property type="component" value="Unassembled WGS sequence"/>
</dbReference>
<accession>A0A0G0JC59</accession>
<evidence type="ECO:0000313" key="3">
    <source>
        <dbReference type="Proteomes" id="UP000034852"/>
    </source>
</evidence>
<organism evidence="2 3">
    <name type="scientific">candidate division WS6 bacterium GW2011_GWA2_37_6</name>
    <dbReference type="NCBI Taxonomy" id="1619087"/>
    <lineage>
        <taxon>Bacteria</taxon>
        <taxon>Candidatus Dojkabacteria</taxon>
    </lineage>
</organism>
<protein>
    <submittedName>
        <fullName evidence="2">Uncharacterized protein</fullName>
    </submittedName>
</protein>
<name>A0A0G0JC59_9BACT</name>
<keyword evidence="1" id="KW-1133">Transmembrane helix</keyword>
<sequence>MKILNKKIKIGDYRGIEVYVDWKYLIRDMGLKKEEDIFQKVLGRFFYIASLLGLAILFLYEFTLGDFLLTDMALTDGITGVIGWALVGIFMYSFYLRRNRDKFFDTLDLKALTELRTNLDKGRVPKSVEVLDFADPDVLNMLDDLIRDHNENIYEKLMLMLVKLKDVQKLLDRL</sequence>
<dbReference type="EMBL" id="LBTH01000061">
    <property type="protein sequence ID" value="KKQ34374.1"/>
    <property type="molecule type" value="Genomic_DNA"/>
</dbReference>
<keyword evidence="1" id="KW-0472">Membrane</keyword>
<feature type="transmembrane region" description="Helical" evidence="1">
    <location>
        <begin position="72"/>
        <end position="95"/>
    </location>
</feature>
<comment type="caution">
    <text evidence="2">The sequence shown here is derived from an EMBL/GenBank/DDBJ whole genome shotgun (WGS) entry which is preliminary data.</text>
</comment>
<keyword evidence="1" id="KW-0812">Transmembrane</keyword>
<reference evidence="2 3" key="1">
    <citation type="journal article" date="2015" name="Nature">
        <title>rRNA introns, odd ribosomes, and small enigmatic genomes across a large radiation of phyla.</title>
        <authorList>
            <person name="Brown C.T."/>
            <person name="Hug L.A."/>
            <person name="Thomas B.C."/>
            <person name="Sharon I."/>
            <person name="Castelle C.J."/>
            <person name="Singh A."/>
            <person name="Wilkins M.J."/>
            <person name="Williams K.H."/>
            <person name="Banfield J.F."/>
        </authorList>
    </citation>
    <scope>NUCLEOTIDE SEQUENCE [LARGE SCALE GENOMIC DNA]</scope>
</reference>
<dbReference type="AlphaFoldDB" id="A0A0G0JC59"/>
<evidence type="ECO:0000313" key="2">
    <source>
        <dbReference type="EMBL" id="KKQ34374.1"/>
    </source>
</evidence>